<accession>A0A367YH92</accession>
<sequence length="315" mass="34912">MNDTLFNSVDDDDGLNAESPLFHNDDEDTVSSSESPLFGHPSGGANKEGETPLFGGTADDDDGNTSDGTVILDDNDDDATESETENEPAGRNTTEGTTTTTATTTNGLLGSPTSAVPTEAITASGEISTFTVPAPDDAPKTSTKGRKKAKDPPVQHTNEGRELTSERRNYIYGFHDAITLYQQELDEYFAQQQQALLSDRQYDRIRTKVKALIKPPPRFTNRRQADACRCNHSTFKTTLDKRDKRDNGKTLRRVGTTKKISKELGDQVMAFMRENPGLKRRDIMERFDIKVHPRTFKNFLKNLGFKYKGADGVIH</sequence>
<gene>
    <name evidence="2" type="ORF">Cantr_00960</name>
</gene>
<dbReference type="OrthoDB" id="10506218at2759"/>
<comment type="caution">
    <text evidence="2">The sequence shown here is derived from an EMBL/GenBank/DDBJ whole genome shotgun (WGS) entry which is preliminary data.</text>
</comment>
<proteinExistence type="predicted"/>
<keyword evidence="3" id="KW-1185">Reference proteome</keyword>
<evidence type="ECO:0000313" key="3">
    <source>
        <dbReference type="Proteomes" id="UP000253472"/>
    </source>
</evidence>
<name>A0A367YH92_9ASCO</name>
<feature type="region of interest" description="Disordered" evidence="1">
    <location>
        <begin position="1"/>
        <end position="164"/>
    </location>
</feature>
<feature type="compositionally biased region" description="Polar residues" evidence="1">
    <location>
        <begin position="106"/>
        <end position="116"/>
    </location>
</feature>
<feature type="compositionally biased region" description="Basic and acidic residues" evidence="1">
    <location>
        <begin position="150"/>
        <end position="164"/>
    </location>
</feature>
<reference evidence="2 3" key="1">
    <citation type="submission" date="2018-06" db="EMBL/GenBank/DDBJ databases">
        <title>Whole genome sequencing of Candida tropicalis (genome annotated by CSBL at Korea University).</title>
        <authorList>
            <person name="Ahn J."/>
        </authorList>
    </citation>
    <scope>NUCLEOTIDE SEQUENCE [LARGE SCALE GENOMIC DNA]</scope>
    <source>
        <strain evidence="2 3">ATCC 20962</strain>
    </source>
</reference>
<protein>
    <submittedName>
        <fullName evidence="2">Uncharacterized protein</fullName>
    </submittedName>
</protein>
<feature type="compositionally biased region" description="Low complexity" evidence="1">
    <location>
        <begin position="93"/>
        <end position="105"/>
    </location>
</feature>
<feature type="compositionally biased region" description="Acidic residues" evidence="1">
    <location>
        <begin position="73"/>
        <end position="86"/>
    </location>
</feature>
<evidence type="ECO:0000256" key="1">
    <source>
        <dbReference type="SAM" id="MobiDB-lite"/>
    </source>
</evidence>
<organism evidence="2 3">
    <name type="scientific">Candida viswanathii</name>
    <dbReference type="NCBI Taxonomy" id="5486"/>
    <lineage>
        <taxon>Eukaryota</taxon>
        <taxon>Fungi</taxon>
        <taxon>Dikarya</taxon>
        <taxon>Ascomycota</taxon>
        <taxon>Saccharomycotina</taxon>
        <taxon>Pichiomycetes</taxon>
        <taxon>Debaryomycetaceae</taxon>
        <taxon>Candida/Lodderomyces clade</taxon>
        <taxon>Candida</taxon>
    </lineage>
</organism>
<dbReference type="EMBL" id="QLNQ01000021">
    <property type="protein sequence ID" value="RCK65256.1"/>
    <property type="molecule type" value="Genomic_DNA"/>
</dbReference>
<dbReference type="AlphaFoldDB" id="A0A367YH92"/>
<dbReference type="Proteomes" id="UP000253472">
    <property type="component" value="Unassembled WGS sequence"/>
</dbReference>
<evidence type="ECO:0000313" key="2">
    <source>
        <dbReference type="EMBL" id="RCK65256.1"/>
    </source>
</evidence>